<dbReference type="Pfam" id="PF12697">
    <property type="entry name" value="Abhydrolase_6"/>
    <property type="match status" value="1"/>
</dbReference>
<feature type="domain" description="AB hydrolase-1" evidence="1">
    <location>
        <begin position="42"/>
        <end position="301"/>
    </location>
</feature>
<proteinExistence type="predicted"/>
<sequence length="312" mass="35606">MTSTAMEPFATPRPQFYTWKGYRCAYEVYPNIDSEASQNLPLLLIHPIGVGLSRRFWYRFCDRWQQQGYQNPIYNPDLLGCGESEMPRIAYQPQDWAEQLNEFLQTVIQKPVVVLVQGALLPTAIALVELQQQQQTNLIKGLVLSGPPAWRVITDAASPTQHRLLWNLFFDDPVGSLFWLYARRRQFVQSFSIRQLFAEAEAVDQQWLDLLEAGSTNSKSRYAVFSFLAGFWRKNYESEMGAIAQPTLVAIGEKASSISRKGISETPEQRAQAYQNGWPHAQARIIPGRNVLPYESTAEFIEIVAEFLHSLP</sequence>
<evidence type="ECO:0000313" key="3">
    <source>
        <dbReference type="Proteomes" id="UP001301728"/>
    </source>
</evidence>
<evidence type="ECO:0000313" key="2">
    <source>
        <dbReference type="EMBL" id="MEA5518596.1"/>
    </source>
</evidence>
<dbReference type="InterPro" id="IPR029058">
    <property type="entry name" value="AB_hydrolase_fold"/>
</dbReference>
<dbReference type="PANTHER" id="PTHR46438">
    <property type="entry name" value="ALPHA/BETA-HYDROLASES SUPERFAMILY PROTEIN"/>
    <property type="match status" value="1"/>
</dbReference>
<name>A0ABU5TUL8_9CYAN</name>
<reference evidence="2 3" key="1">
    <citation type="submission" date="2023-12" db="EMBL/GenBank/DDBJ databases">
        <title>Baltic Sea Cyanobacteria.</title>
        <authorList>
            <person name="Delbaje E."/>
            <person name="Fewer D.P."/>
            <person name="Shishido T.K."/>
        </authorList>
    </citation>
    <scope>NUCLEOTIDE SEQUENCE [LARGE SCALE GENOMIC DNA]</scope>
    <source>
        <strain evidence="2 3">CCNP 1315</strain>
    </source>
</reference>
<organism evidence="2 3">
    <name type="scientific">Limnoraphis robusta CCNP1315</name>
    <dbReference type="NCBI Taxonomy" id="3110306"/>
    <lineage>
        <taxon>Bacteria</taxon>
        <taxon>Bacillati</taxon>
        <taxon>Cyanobacteriota</taxon>
        <taxon>Cyanophyceae</taxon>
        <taxon>Oscillatoriophycideae</taxon>
        <taxon>Oscillatoriales</taxon>
        <taxon>Sirenicapillariaceae</taxon>
        <taxon>Limnoraphis</taxon>
    </lineage>
</organism>
<accession>A0ABU5TUL8</accession>
<dbReference type="InterPro" id="IPR000073">
    <property type="entry name" value="AB_hydrolase_1"/>
</dbReference>
<comment type="caution">
    <text evidence="2">The sequence shown here is derived from an EMBL/GenBank/DDBJ whole genome shotgun (WGS) entry which is preliminary data.</text>
</comment>
<keyword evidence="2" id="KW-0378">Hydrolase</keyword>
<dbReference type="EMBL" id="JAYGHT010000012">
    <property type="protein sequence ID" value="MEA5518596.1"/>
    <property type="molecule type" value="Genomic_DNA"/>
</dbReference>
<protein>
    <submittedName>
        <fullName evidence="2">Alpha/beta hydrolase</fullName>
    </submittedName>
</protein>
<dbReference type="Gene3D" id="3.40.50.1820">
    <property type="entry name" value="alpha/beta hydrolase"/>
    <property type="match status" value="1"/>
</dbReference>
<dbReference type="RefSeq" id="WP_323275513.1">
    <property type="nucleotide sequence ID" value="NZ_JAYGHT010000012.1"/>
</dbReference>
<dbReference type="PANTHER" id="PTHR46438:SF2">
    <property type="entry name" value="ALPHA_BETA-HYDROLASES SUPERFAMILY PROTEIN"/>
    <property type="match status" value="1"/>
</dbReference>
<keyword evidence="3" id="KW-1185">Reference proteome</keyword>
<evidence type="ECO:0000259" key="1">
    <source>
        <dbReference type="Pfam" id="PF12697"/>
    </source>
</evidence>
<dbReference type="Proteomes" id="UP001301728">
    <property type="component" value="Unassembled WGS sequence"/>
</dbReference>
<gene>
    <name evidence="2" type="ORF">VB854_06495</name>
</gene>
<dbReference type="SUPFAM" id="SSF53474">
    <property type="entry name" value="alpha/beta-Hydrolases"/>
    <property type="match status" value="1"/>
</dbReference>
<dbReference type="GO" id="GO:0016787">
    <property type="term" value="F:hydrolase activity"/>
    <property type="evidence" value="ECO:0007669"/>
    <property type="project" value="UniProtKB-KW"/>
</dbReference>